<evidence type="ECO:0000256" key="1">
    <source>
        <dbReference type="SAM" id="Phobius"/>
    </source>
</evidence>
<sequence>MNQTAVEALLLVIVAAILVIIFSCLYYLWNKTRKLELLARKASIPQPPSSGLGNICGYAGKELYEVLRDRKDTPELIEEIKESYIFYLSRHLEAVLEQGMIDRKKSRPSELEPEIAVGGTRGEILSWLPIEILSKFYLFGRSMNEQTDDNEGSAELKTKLNELVSEALLEIHMGAYVNRMSDLISRKYLRGLSNDEGA</sequence>
<reference evidence="2" key="1">
    <citation type="submission" date="2018-05" db="EMBL/GenBank/DDBJ databases">
        <authorList>
            <person name="Lanie J.A."/>
            <person name="Ng W.-L."/>
            <person name="Kazmierczak K.M."/>
            <person name="Andrzejewski T.M."/>
            <person name="Davidsen T.M."/>
            <person name="Wayne K.J."/>
            <person name="Tettelin H."/>
            <person name="Glass J.I."/>
            <person name="Rusch D."/>
            <person name="Podicherti R."/>
            <person name="Tsui H.-C.T."/>
            <person name="Winkler M.E."/>
        </authorList>
    </citation>
    <scope>NUCLEOTIDE SEQUENCE</scope>
</reference>
<gene>
    <name evidence="2" type="ORF">METZ01_LOCUS227947</name>
</gene>
<organism evidence="2">
    <name type="scientific">marine metagenome</name>
    <dbReference type="NCBI Taxonomy" id="408172"/>
    <lineage>
        <taxon>unclassified sequences</taxon>
        <taxon>metagenomes</taxon>
        <taxon>ecological metagenomes</taxon>
    </lineage>
</organism>
<accession>A0A382GKE5</accession>
<evidence type="ECO:0000313" key="2">
    <source>
        <dbReference type="EMBL" id="SVB75093.1"/>
    </source>
</evidence>
<dbReference type="EMBL" id="UINC01055796">
    <property type="protein sequence ID" value="SVB75093.1"/>
    <property type="molecule type" value="Genomic_DNA"/>
</dbReference>
<feature type="transmembrane region" description="Helical" evidence="1">
    <location>
        <begin position="6"/>
        <end position="29"/>
    </location>
</feature>
<dbReference type="AlphaFoldDB" id="A0A382GKE5"/>
<keyword evidence="1" id="KW-0472">Membrane</keyword>
<keyword evidence="1" id="KW-1133">Transmembrane helix</keyword>
<name>A0A382GKE5_9ZZZZ</name>
<protein>
    <submittedName>
        <fullName evidence="2">Uncharacterized protein</fullName>
    </submittedName>
</protein>
<keyword evidence="1" id="KW-0812">Transmembrane</keyword>
<proteinExistence type="predicted"/>